<protein>
    <recommendedName>
        <fullName evidence="2">Isochorismatase-like domain-containing protein</fullName>
    </recommendedName>
</protein>
<evidence type="ECO:0000256" key="1">
    <source>
        <dbReference type="ARBA" id="ARBA00022801"/>
    </source>
</evidence>
<name>A0A8J3CEK6_9PSEU</name>
<proteinExistence type="predicted"/>
<dbReference type="PANTHER" id="PTHR43540:SF3">
    <property type="entry name" value="ENTEROBACTIN SYNTHASE COMPONENT B"/>
    <property type="match status" value="1"/>
</dbReference>
<sequence length="218" mass="24044">MPIPSIRPYPLPSHGELPESKVRWTPSSDRAVLLIHDMQSYFVTTFAVDQSPVPELVDNVATLKRTCADRGVPVVYTAQPGSMSKEDRGLLLDMWGPGMERTEGNTSVIPELAPSDEDTVLTKWRYSAFFRSGLEDLLRDQGRDQLIVSGVYAHIGCLMTALDAFSRDIEVFFVADAVAAFSRPDHDQALSYVARNCGVVLTTEALRDVLSPMRVGAN</sequence>
<dbReference type="SUPFAM" id="SSF52499">
    <property type="entry name" value="Isochorismatase-like hydrolases"/>
    <property type="match status" value="1"/>
</dbReference>
<reference evidence="3" key="2">
    <citation type="submission" date="2020-09" db="EMBL/GenBank/DDBJ databases">
        <authorList>
            <person name="Sun Q."/>
            <person name="Zhou Y."/>
        </authorList>
    </citation>
    <scope>NUCLEOTIDE SEQUENCE</scope>
    <source>
        <strain evidence="3">CGMCC 4.5737</strain>
    </source>
</reference>
<evidence type="ECO:0000313" key="4">
    <source>
        <dbReference type="Proteomes" id="UP000637578"/>
    </source>
</evidence>
<keyword evidence="4" id="KW-1185">Reference proteome</keyword>
<accession>A0A8J3CEK6</accession>
<dbReference type="AlphaFoldDB" id="A0A8J3CEK6"/>
<organism evidence="3 4">
    <name type="scientific">Longimycelium tulufanense</name>
    <dbReference type="NCBI Taxonomy" id="907463"/>
    <lineage>
        <taxon>Bacteria</taxon>
        <taxon>Bacillati</taxon>
        <taxon>Actinomycetota</taxon>
        <taxon>Actinomycetes</taxon>
        <taxon>Pseudonocardiales</taxon>
        <taxon>Pseudonocardiaceae</taxon>
        <taxon>Longimycelium</taxon>
    </lineage>
</organism>
<dbReference type="Proteomes" id="UP000637578">
    <property type="component" value="Unassembled WGS sequence"/>
</dbReference>
<dbReference type="InterPro" id="IPR016291">
    <property type="entry name" value="Isochorismatase"/>
</dbReference>
<comment type="caution">
    <text evidence="3">The sequence shown here is derived from an EMBL/GenBank/DDBJ whole genome shotgun (WGS) entry which is preliminary data.</text>
</comment>
<dbReference type="InterPro" id="IPR000868">
    <property type="entry name" value="Isochorismatase-like_dom"/>
</dbReference>
<reference evidence="3" key="1">
    <citation type="journal article" date="2014" name="Int. J. Syst. Evol. Microbiol.">
        <title>Complete genome sequence of Corynebacterium casei LMG S-19264T (=DSM 44701T), isolated from a smear-ripened cheese.</title>
        <authorList>
            <consortium name="US DOE Joint Genome Institute (JGI-PGF)"/>
            <person name="Walter F."/>
            <person name="Albersmeier A."/>
            <person name="Kalinowski J."/>
            <person name="Ruckert C."/>
        </authorList>
    </citation>
    <scope>NUCLEOTIDE SEQUENCE</scope>
    <source>
        <strain evidence="3">CGMCC 4.5737</strain>
    </source>
</reference>
<dbReference type="Gene3D" id="3.40.50.850">
    <property type="entry name" value="Isochorismatase-like"/>
    <property type="match status" value="1"/>
</dbReference>
<dbReference type="EMBL" id="BMMK01000007">
    <property type="protein sequence ID" value="GGM49014.1"/>
    <property type="molecule type" value="Genomic_DNA"/>
</dbReference>
<evidence type="ECO:0000313" key="3">
    <source>
        <dbReference type="EMBL" id="GGM49014.1"/>
    </source>
</evidence>
<dbReference type="PRINTS" id="PR01398">
    <property type="entry name" value="ISCHRISMTASE"/>
</dbReference>
<dbReference type="RefSeq" id="WP_189056228.1">
    <property type="nucleotide sequence ID" value="NZ_BMMK01000007.1"/>
</dbReference>
<dbReference type="PANTHER" id="PTHR43540">
    <property type="entry name" value="PEROXYUREIDOACRYLATE/UREIDOACRYLATE AMIDOHYDROLASE-RELATED"/>
    <property type="match status" value="1"/>
</dbReference>
<dbReference type="InterPro" id="IPR036380">
    <property type="entry name" value="Isochorismatase-like_sf"/>
</dbReference>
<dbReference type="GO" id="GO:0008908">
    <property type="term" value="F:isochorismatase activity"/>
    <property type="evidence" value="ECO:0007669"/>
    <property type="project" value="InterPro"/>
</dbReference>
<keyword evidence="1" id="KW-0378">Hydrolase</keyword>
<evidence type="ECO:0000259" key="2">
    <source>
        <dbReference type="Pfam" id="PF00857"/>
    </source>
</evidence>
<gene>
    <name evidence="3" type="ORF">GCM10012275_19890</name>
</gene>
<feature type="domain" description="Isochorismatase-like" evidence="2">
    <location>
        <begin position="32"/>
        <end position="204"/>
    </location>
</feature>
<dbReference type="InterPro" id="IPR050272">
    <property type="entry name" value="Isochorismatase-like_hydrls"/>
</dbReference>
<dbReference type="Pfam" id="PF00857">
    <property type="entry name" value="Isochorismatase"/>
    <property type="match status" value="1"/>
</dbReference>
<dbReference type="PIRSF" id="PIRSF001111">
    <property type="entry name" value="Isochorismatase"/>
    <property type="match status" value="1"/>
</dbReference>